<evidence type="ECO:0000313" key="2">
    <source>
        <dbReference type="EMBL" id="KAK5999808.1"/>
    </source>
</evidence>
<evidence type="ECO:0000256" key="1">
    <source>
        <dbReference type="SAM" id="Phobius"/>
    </source>
</evidence>
<comment type="caution">
    <text evidence="2">The sequence shown here is derived from an EMBL/GenBank/DDBJ whole genome shotgun (WGS) entry which is preliminary data.</text>
</comment>
<name>A0ABR0T5V0_AURPU</name>
<keyword evidence="1" id="KW-0472">Membrane</keyword>
<organism evidence="2 3">
    <name type="scientific">Aureobasidium pullulans</name>
    <name type="common">Black yeast</name>
    <name type="synonym">Pullularia pullulans</name>
    <dbReference type="NCBI Taxonomy" id="5580"/>
    <lineage>
        <taxon>Eukaryota</taxon>
        <taxon>Fungi</taxon>
        <taxon>Dikarya</taxon>
        <taxon>Ascomycota</taxon>
        <taxon>Pezizomycotina</taxon>
        <taxon>Dothideomycetes</taxon>
        <taxon>Dothideomycetidae</taxon>
        <taxon>Dothideales</taxon>
        <taxon>Saccotheciaceae</taxon>
        <taxon>Aureobasidium</taxon>
    </lineage>
</organism>
<protein>
    <submittedName>
        <fullName evidence="2">Uncharacterized protein</fullName>
    </submittedName>
</protein>
<sequence>MLRGTTTDGLAVKSVVKKVTGDEELSNGLCLKNVGLSLDGKNIGDCDLKIEAKTIQSIQEREIIQLQESSMSKVLDTWFAATDPIKWVNNQARCSDCLQHGDPRAFSRCHKSIQRIHREKAKHLGIQVLIHGPRDMKEKTVSILKKLAIGISAAGLATGAIMTAAITIVAPNPDTLVLTGTLLHMTISAASITAGATIATSATQAFGETVVDPRAPAAMITAGGLDVTAEQIKQLSKDLKGFTKRGECKTCHEPVDRNPCTYVWACCKRSFRKGEDALADQDPMFDGCKAVCTHCNKILVQDVKKKEELGFKVEIPGCLNQCGGCGAIEDEKDFSDNGCGSASHNLVYLPPLR</sequence>
<accession>A0ABR0T5V0</accession>
<keyword evidence="3" id="KW-1185">Reference proteome</keyword>
<keyword evidence="1" id="KW-1133">Transmembrane helix</keyword>
<evidence type="ECO:0000313" key="3">
    <source>
        <dbReference type="Proteomes" id="UP001341245"/>
    </source>
</evidence>
<keyword evidence="1" id="KW-0812">Transmembrane</keyword>
<dbReference type="EMBL" id="JASGXD010000021">
    <property type="protein sequence ID" value="KAK5999808.1"/>
    <property type="molecule type" value="Genomic_DNA"/>
</dbReference>
<proteinExistence type="predicted"/>
<dbReference type="Proteomes" id="UP001341245">
    <property type="component" value="Unassembled WGS sequence"/>
</dbReference>
<reference evidence="2 3" key="1">
    <citation type="submission" date="2023-11" db="EMBL/GenBank/DDBJ databases">
        <title>Draft genome sequence and annotation of the polyextremotolerant black yeast-like fungus Aureobasidium pullulans NRRL 62042.</title>
        <authorList>
            <person name="Dielentheis-Frenken M.R.E."/>
            <person name="Wibberg D."/>
            <person name="Blank L.M."/>
            <person name="Tiso T."/>
        </authorList>
    </citation>
    <scope>NUCLEOTIDE SEQUENCE [LARGE SCALE GENOMIC DNA]</scope>
    <source>
        <strain evidence="2 3">NRRL 62042</strain>
    </source>
</reference>
<gene>
    <name evidence="2" type="ORF">QM012_005214</name>
</gene>
<feature type="transmembrane region" description="Helical" evidence="1">
    <location>
        <begin position="147"/>
        <end position="170"/>
    </location>
</feature>